<comment type="caution">
    <text evidence="2">The sequence shown here is derived from an EMBL/GenBank/DDBJ whole genome shotgun (WGS) entry which is preliminary data.</text>
</comment>
<feature type="chain" id="PRO_5047335711" evidence="1">
    <location>
        <begin position="32"/>
        <end position="338"/>
    </location>
</feature>
<dbReference type="SUPFAM" id="SSF51004">
    <property type="entry name" value="C-terminal (heme d1) domain of cytochrome cd1-nitrite reductase"/>
    <property type="match status" value="1"/>
</dbReference>
<name>A0ABT9RWA9_9MICC</name>
<dbReference type="Gene3D" id="2.130.10.10">
    <property type="entry name" value="YVTN repeat-like/Quinoprotein amine dehydrogenase"/>
    <property type="match status" value="2"/>
</dbReference>
<feature type="signal peptide" evidence="1">
    <location>
        <begin position="1"/>
        <end position="31"/>
    </location>
</feature>
<keyword evidence="3" id="KW-1185">Reference proteome</keyword>
<dbReference type="PANTHER" id="PTHR47197">
    <property type="entry name" value="PROTEIN NIRF"/>
    <property type="match status" value="1"/>
</dbReference>
<keyword evidence="1" id="KW-0732">Signal</keyword>
<proteinExistence type="predicted"/>
<evidence type="ECO:0000313" key="3">
    <source>
        <dbReference type="Proteomes" id="UP001226577"/>
    </source>
</evidence>
<dbReference type="EMBL" id="JAUSRE010000010">
    <property type="protein sequence ID" value="MDP9888599.1"/>
    <property type="molecule type" value="Genomic_DNA"/>
</dbReference>
<reference evidence="2 3" key="1">
    <citation type="submission" date="2023-07" db="EMBL/GenBank/DDBJ databases">
        <title>Sorghum-associated microbial communities from plants grown in Nebraska, USA.</title>
        <authorList>
            <person name="Schachtman D."/>
        </authorList>
    </citation>
    <scope>NUCLEOTIDE SEQUENCE [LARGE SCALE GENOMIC DNA]</scope>
    <source>
        <strain evidence="2 3">CC222</strain>
    </source>
</reference>
<sequence length="338" mass="35551">MPFPAILRRAVTATVLPAALMLAGCSGPAPASALPLRQVQDLPLPGGATRLDYQSIDPAARRLYIAHMGDGTVDVVDLGKPAVDGTAQGTASVHGVMVAPERHTLLAAAAGTNEVALIDTRTLRETGRVKSGDLPDGIAYDPAHGKAYVSNEHDHALTVIDLATGQARSPIEVGGGTGNVIYDPTSGKVFVNGQGRGELLIIDPATDAVTDRLKVDGCDGPHGLFIDGAKQLAFIACEGNAKLLVLDLRSKEITARFDTGNTPDVLAFDQGLHRLYLAAEDGTVSIFDEHDRALVPVASAKLNDHAHTVAVDQVTHRVYFPLQDINGHAVLRIMEPAK</sequence>
<dbReference type="RefSeq" id="WP_307307806.1">
    <property type="nucleotide sequence ID" value="NZ_JAUSRE010000010.1"/>
</dbReference>
<gene>
    <name evidence="2" type="ORF">J2X98_002192</name>
</gene>
<evidence type="ECO:0000313" key="2">
    <source>
        <dbReference type="EMBL" id="MDP9888599.1"/>
    </source>
</evidence>
<dbReference type="InterPro" id="IPR051200">
    <property type="entry name" value="Host-pathogen_enzymatic-act"/>
</dbReference>
<organism evidence="2 3">
    <name type="scientific">Pseudarthrobacter enclensis</name>
    <dbReference type="NCBI Taxonomy" id="993070"/>
    <lineage>
        <taxon>Bacteria</taxon>
        <taxon>Bacillati</taxon>
        <taxon>Actinomycetota</taxon>
        <taxon>Actinomycetes</taxon>
        <taxon>Micrococcales</taxon>
        <taxon>Micrococcaceae</taxon>
        <taxon>Pseudarthrobacter</taxon>
    </lineage>
</organism>
<dbReference type="PANTHER" id="PTHR47197:SF3">
    <property type="entry name" value="DIHYDRO-HEME D1 DEHYDROGENASE"/>
    <property type="match status" value="1"/>
</dbReference>
<protein>
    <submittedName>
        <fullName evidence="2">DNA-binding beta-propeller fold protein YncE</fullName>
    </submittedName>
</protein>
<accession>A0ABT9RWA9</accession>
<dbReference type="InterPro" id="IPR015943">
    <property type="entry name" value="WD40/YVTN_repeat-like_dom_sf"/>
</dbReference>
<dbReference type="Proteomes" id="UP001226577">
    <property type="component" value="Unassembled WGS sequence"/>
</dbReference>
<evidence type="ECO:0000256" key="1">
    <source>
        <dbReference type="SAM" id="SignalP"/>
    </source>
</evidence>
<dbReference type="GO" id="GO:0003677">
    <property type="term" value="F:DNA binding"/>
    <property type="evidence" value="ECO:0007669"/>
    <property type="project" value="UniProtKB-KW"/>
</dbReference>
<dbReference type="InterPro" id="IPR011048">
    <property type="entry name" value="Haem_d1_sf"/>
</dbReference>
<keyword evidence="2" id="KW-0238">DNA-binding</keyword>